<organism evidence="1 2">
    <name type="scientific">Ataeniobius toweri</name>
    <dbReference type="NCBI Taxonomy" id="208326"/>
    <lineage>
        <taxon>Eukaryota</taxon>
        <taxon>Metazoa</taxon>
        <taxon>Chordata</taxon>
        <taxon>Craniata</taxon>
        <taxon>Vertebrata</taxon>
        <taxon>Euteleostomi</taxon>
        <taxon>Actinopterygii</taxon>
        <taxon>Neopterygii</taxon>
        <taxon>Teleostei</taxon>
        <taxon>Neoteleostei</taxon>
        <taxon>Acanthomorphata</taxon>
        <taxon>Ovalentaria</taxon>
        <taxon>Atherinomorphae</taxon>
        <taxon>Cyprinodontiformes</taxon>
        <taxon>Goodeidae</taxon>
        <taxon>Ataeniobius</taxon>
    </lineage>
</organism>
<dbReference type="EMBL" id="JAHUTI010002663">
    <property type="protein sequence ID" value="MED6233496.1"/>
    <property type="molecule type" value="Genomic_DNA"/>
</dbReference>
<dbReference type="Proteomes" id="UP001345963">
    <property type="component" value="Unassembled WGS sequence"/>
</dbReference>
<reference evidence="1 2" key="1">
    <citation type="submission" date="2021-07" db="EMBL/GenBank/DDBJ databases">
        <authorList>
            <person name="Palmer J.M."/>
        </authorList>
    </citation>
    <scope>NUCLEOTIDE SEQUENCE [LARGE SCALE GENOMIC DNA]</scope>
    <source>
        <strain evidence="1 2">AT_MEX2019</strain>
        <tissue evidence="1">Muscle</tissue>
    </source>
</reference>
<proteinExistence type="predicted"/>
<name>A0ABU7A5Y1_9TELE</name>
<keyword evidence="2" id="KW-1185">Reference proteome</keyword>
<protein>
    <submittedName>
        <fullName evidence="1">Uncharacterized protein</fullName>
    </submittedName>
</protein>
<accession>A0ABU7A5Y1</accession>
<gene>
    <name evidence="1" type="ORF">ATANTOWER_012539</name>
</gene>
<evidence type="ECO:0000313" key="1">
    <source>
        <dbReference type="EMBL" id="MED6233496.1"/>
    </source>
</evidence>
<comment type="caution">
    <text evidence="1">The sequence shown here is derived from an EMBL/GenBank/DDBJ whole genome shotgun (WGS) entry which is preliminary data.</text>
</comment>
<sequence>MRGGEGMVGLWIPPCYGCLHSSFFFDFFLLDCSPLFCELTSQVLSSTRIFTPHISALPSLPKQNPLNLLSPEPHQFDFLNCIYYK</sequence>
<evidence type="ECO:0000313" key="2">
    <source>
        <dbReference type="Proteomes" id="UP001345963"/>
    </source>
</evidence>